<protein>
    <submittedName>
        <fullName evidence="1">Uncharacterized protein</fullName>
    </submittedName>
</protein>
<evidence type="ECO:0000313" key="1">
    <source>
        <dbReference type="EMBL" id="CDW21855.1"/>
    </source>
</evidence>
<dbReference type="AlphaFoldDB" id="A0A0K2T7V3"/>
<organism evidence="1">
    <name type="scientific">Lepeophtheirus salmonis</name>
    <name type="common">Salmon louse</name>
    <name type="synonym">Caligus salmonis</name>
    <dbReference type="NCBI Taxonomy" id="72036"/>
    <lineage>
        <taxon>Eukaryota</taxon>
        <taxon>Metazoa</taxon>
        <taxon>Ecdysozoa</taxon>
        <taxon>Arthropoda</taxon>
        <taxon>Crustacea</taxon>
        <taxon>Multicrustacea</taxon>
        <taxon>Hexanauplia</taxon>
        <taxon>Copepoda</taxon>
        <taxon>Siphonostomatoida</taxon>
        <taxon>Caligidae</taxon>
        <taxon>Lepeophtheirus</taxon>
    </lineage>
</organism>
<accession>A0A0K2T7V3</accession>
<reference evidence="1" key="1">
    <citation type="submission" date="2014-05" db="EMBL/GenBank/DDBJ databases">
        <authorList>
            <person name="Chronopoulou M."/>
        </authorList>
    </citation>
    <scope>NUCLEOTIDE SEQUENCE</scope>
    <source>
        <tissue evidence="1">Whole organism</tissue>
    </source>
</reference>
<sequence length="64" mass="7267">MVMNDSAWASRVGTPFPLILRPQLLKCEMVHCRDGKLFFCGPIVYVFFAARFSSGGRTMNNMHL</sequence>
<dbReference type="EMBL" id="HACA01004494">
    <property type="protein sequence ID" value="CDW21855.1"/>
    <property type="molecule type" value="Transcribed_RNA"/>
</dbReference>
<proteinExistence type="predicted"/>
<name>A0A0K2T7V3_LEPSM</name>